<dbReference type="SUPFAM" id="SSF53474">
    <property type="entry name" value="alpha/beta-Hydrolases"/>
    <property type="match status" value="1"/>
</dbReference>
<name>A0ABT5HJD0_9CAUL</name>
<comment type="caution">
    <text evidence="3">The sequence shown here is derived from an EMBL/GenBank/DDBJ whole genome shotgun (WGS) entry which is preliminary data.</text>
</comment>
<keyword evidence="3" id="KW-0378">Hydrolase</keyword>
<dbReference type="InterPro" id="IPR029058">
    <property type="entry name" value="AB_hydrolase_fold"/>
</dbReference>
<dbReference type="Proteomes" id="UP001218579">
    <property type="component" value="Unassembled WGS sequence"/>
</dbReference>
<proteinExistence type="predicted"/>
<feature type="domain" description="BD-FAE-like" evidence="2">
    <location>
        <begin position="60"/>
        <end position="171"/>
    </location>
</feature>
<keyword evidence="4" id="KW-1185">Reference proteome</keyword>
<protein>
    <submittedName>
        <fullName evidence="3">Alpha/beta hydrolase</fullName>
    </submittedName>
</protein>
<dbReference type="Pfam" id="PF20434">
    <property type="entry name" value="BD-FAE"/>
    <property type="match status" value="1"/>
</dbReference>
<feature type="chain" id="PRO_5045917836" evidence="1">
    <location>
        <begin position="21"/>
        <end position="286"/>
    </location>
</feature>
<organism evidence="3 4">
    <name type="scientific">Asticcacaulis machinosus</name>
    <dbReference type="NCBI Taxonomy" id="2984211"/>
    <lineage>
        <taxon>Bacteria</taxon>
        <taxon>Pseudomonadati</taxon>
        <taxon>Pseudomonadota</taxon>
        <taxon>Alphaproteobacteria</taxon>
        <taxon>Caulobacterales</taxon>
        <taxon>Caulobacteraceae</taxon>
        <taxon>Asticcacaulis</taxon>
    </lineage>
</organism>
<reference evidence="3 4" key="1">
    <citation type="submission" date="2023-01" db="EMBL/GenBank/DDBJ databases">
        <title>Novel species of the genus Asticcacaulis isolated from rivers.</title>
        <authorList>
            <person name="Lu H."/>
        </authorList>
    </citation>
    <scope>NUCLEOTIDE SEQUENCE [LARGE SCALE GENOMIC DNA]</scope>
    <source>
        <strain evidence="3 4">LKC15W</strain>
    </source>
</reference>
<evidence type="ECO:0000313" key="3">
    <source>
        <dbReference type="EMBL" id="MDC7676351.1"/>
    </source>
</evidence>
<sequence>MFRTAIVFALWAGLAISAHAQTVTHLWSGGAPGFEALKDEPEKAADWWVRSVHNPSVTVYSADPAHHSRTAIIVVPGGGHENLVFNSEGVKPAKFLQGLGVTAFALKYRLGREDNGKADYDIEAHGAADLRRAIRHVRAHATDYGIDPNRIGVMGFSAGGELVHMVSFSGFDGDPKAADPVERVSARPDFIVEIYSGPLGLPAKLDTAPPPAFWLTAYDDKGPVKTFNTLLDLYTPYDVPVEVHYFARGGHAFNMGDRSSLKSVHDWPARLRDWLNDSGYLNTPPH</sequence>
<evidence type="ECO:0000259" key="2">
    <source>
        <dbReference type="Pfam" id="PF20434"/>
    </source>
</evidence>
<evidence type="ECO:0000313" key="4">
    <source>
        <dbReference type="Proteomes" id="UP001218579"/>
    </source>
</evidence>
<dbReference type="EMBL" id="JAQQKV010000002">
    <property type="protein sequence ID" value="MDC7676351.1"/>
    <property type="molecule type" value="Genomic_DNA"/>
</dbReference>
<feature type="signal peptide" evidence="1">
    <location>
        <begin position="1"/>
        <end position="20"/>
    </location>
</feature>
<dbReference type="RefSeq" id="WP_272744693.1">
    <property type="nucleotide sequence ID" value="NZ_JAQQKV010000002.1"/>
</dbReference>
<keyword evidence="1" id="KW-0732">Signal</keyword>
<evidence type="ECO:0000256" key="1">
    <source>
        <dbReference type="SAM" id="SignalP"/>
    </source>
</evidence>
<accession>A0ABT5HJD0</accession>
<dbReference type="InterPro" id="IPR049492">
    <property type="entry name" value="BD-FAE-like_dom"/>
</dbReference>
<dbReference type="Gene3D" id="3.40.50.1820">
    <property type="entry name" value="alpha/beta hydrolase"/>
    <property type="match status" value="1"/>
</dbReference>
<gene>
    <name evidence="3" type="ORF">PQU98_09440</name>
</gene>
<dbReference type="GO" id="GO:0016787">
    <property type="term" value="F:hydrolase activity"/>
    <property type="evidence" value="ECO:0007669"/>
    <property type="project" value="UniProtKB-KW"/>
</dbReference>